<dbReference type="InterPro" id="IPR016155">
    <property type="entry name" value="Mopterin_synth/thiamin_S_b"/>
</dbReference>
<dbReference type="InterPro" id="IPR003749">
    <property type="entry name" value="ThiS/MoaD-like"/>
</dbReference>
<evidence type="ECO:0000256" key="6">
    <source>
        <dbReference type="ARBA" id="ARBA00023150"/>
    </source>
</evidence>
<dbReference type="AlphaFoldDB" id="A0A3R7MG88"/>
<dbReference type="HAMAP" id="MF_03051">
    <property type="entry name" value="MOCS2A"/>
    <property type="match status" value="1"/>
</dbReference>
<feature type="region of interest" description="Disordered" evidence="7">
    <location>
        <begin position="253"/>
        <end position="273"/>
    </location>
</feature>
<dbReference type="Proteomes" id="UP000283509">
    <property type="component" value="Unassembled WGS sequence"/>
</dbReference>
<dbReference type="EMBL" id="QCYY01000912">
    <property type="protein sequence ID" value="ROT81841.1"/>
    <property type="molecule type" value="Genomic_DNA"/>
</dbReference>
<dbReference type="InterPro" id="IPR012675">
    <property type="entry name" value="Beta-grasp_dom_sf"/>
</dbReference>
<keyword evidence="6" id="KW-0501">Molybdenum cofactor biosynthesis</keyword>
<dbReference type="PANTHER" id="PTHR23404">
    <property type="entry name" value="MOLYBDOPTERIN SYNTHASE RELATED"/>
    <property type="match status" value="1"/>
</dbReference>
<keyword evidence="5" id="KW-0547">Nucleotide-binding</keyword>
<reference evidence="8 9" key="1">
    <citation type="submission" date="2018-04" db="EMBL/GenBank/DDBJ databases">
        <authorList>
            <person name="Zhang X."/>
            <person name="Yuan J."/>
            <person name="Li F."/>
            <person name="Xiang J."/>
        </authorList>
    </citation>
    <scope>NUCLEOTIDE SEQUENCE [LARGE SCALE GENOMIC DNA]</scope>
    <source>
        <tissue evidence="8">Muscle</tissue>
    </source>
</reference>
<evidence type="ECO:0000256" key="2">
    <source>
        <dbReference type="ARBA" id="ARBA00022490"/>
    </source>
</evidence>
<evidence type="ECO:0000313" key="9">
    <source>
        <dbReference type="Proteomes" id="UP000283509"/>
    </source>
</evidence>
<dbReference type="FunFam" id="3.90.1170.40:FF:000002">
    <property type="entry name" value="Molybdopterin synthase catalytic subunit"/>
    <property type="match status" value="1"/>
</dbReference>
<evidence type="ECO:0000256" key="4">
    <source>
        <dbReference type="ARBA" id="ARBA00022679"/>
    </source>
</evidence>
<dbReference type="GO" id="GO:1990140">
    <property type="term" value="C:molybdopterin synthase complex"/>
    <property type="evidence" value="ECO:0007669"/>
    <property type="project" value="InterPro"/>
</dbReference>
<evidence type="ECO:0000256" key="7">
    <source>
        <dbReference type="SAM" id="MobiDB-lite"/>
    </source>
</evidence>
<evidence type="ECO:0000256" key="1">
    <source>
        <dbReference type="ARBA" id="ARBA00005046"/>
    </source>
</evidence>
<sequence length="273" mass="30400">MTEREVSVTVLFFAGARELAGIERATLTLTATTTPEQLLSQVVRSFGELEKIRGSVIVSLNQEYCAPGQDLVLSTGDEVAIIPPISGGKKPPPKDYNSFLLWLNLLTNKARYLTMDHIKLTQEVLSVDEVTRLVTDPGCGAVSLFVGTTRDNFQGQTVVRLEYEAYQEMAEKEMLKLCKSAREKWALQHIAIYHRLGVVPVTESSVIIAVSSVHRRESLEAVSFLIDELKANVPIWKKEIYNNGSGDWKKNKECQWANGKGPEAETKVDSEET</sequence>
<dbReference type="HAMAP" id="MF_03052">
    <property type="entry name" value="MOC2B"/>
    <property type="match status" value="1"/>
</dbReference>
<proteinExistence type="inferred from homology"/>
<dbReference type="Pfam" id="PF02597">
    <property type="entry name" value="ThiS"/>
    <property type="match status" value="1"/>
</dbReference>
<keyword evidence="4" id="KW-0808">Transferase</keyword>
<dbReference type="Gene3D" id="3.90.1170.40">
    <property type="entry name" value="Molybdopterin biosynthesis MoaE subunit"/>
    <property type="match status" value="1"/>
</dbReference>
<dbReference type="STRING" id="6689.A0A3R7MG88"/>
<dbReference type="FunFam" id="3.10.20.30:FF:000010">
    <property type="entry name" value="Molybdopterin synthase sulfur carrier subunit"/>
    <property type="match status" value="1"/>
</dbReference>
<dbReference type="InterPro" id="IPR028887">
    <property type="entry name" value="MOCS2A_euk"/>
</dbReference>
<evidence type="ECO:0000256" key="5">
    <source>
        <dbReference type="ARBA" id="ARBA00022741"/>
    </source>
</evidence>
<dbReference type="SUPFAM" id="SSF54285">
    <property type="entry name" value="MoaD/ThiS"/>
    <property type="match status" value="1"/>
</dbReference>
<dbReference type="CDD" id="cd00756">
    <property type="entry name" value="MoaE"/>
    <property type="match status" value="1"/>
</dbReference>
<evidence type="ECO:0000313" key="8">
    <source>
        <dbReference type="EMBL" id="ROT81841.1"/>
    </source>
</evidence>
<gene>
    <name evidence="8" type="ORF">C7M84_024996</name>
</gene>
<dbReference type="SUPFAM" id="SSF54690">
    <property type="entry name" value="Molybdopterin synthase subunit MoaE"/>
    <property type="match status" value="1"/>
</dbReference>
<dbReference type="OrthoDB" id="5531344at2759"/>
<organism evidence="8 9">
    <name type="scientific">Penaeus vannamei</name>
    <name type="common">Whiteleg shrimp</name>
    <name type="synonym">Litopenaeus vannamei</name>
    <dbReference type="NCBI Taxonomy" id="6689"/>
    <lineage>
        <taxon>Eukaryota</taxon>
        <taxon>Metazoa</taxon>
        <taxon>Ecdysozoa</taxon>
        <taxon>Arthropoda</taxon>
        <taxon>Crustacea</taxon>
        <taxon>Multicrustacea</taxon>
        <taxon>Malacostraca</taxon>
        <taxon>Eumalacostraca</taxon>
        <taxon>Eucarida</taxon>
        <taxon>Decapoda</taxon>
        <taxon>Dendrobranchiata</taxon>
        <taxon>Penaeoidea</taxon>
        <taxon>Penaeidae</taxon>
        <taxon>Penaeus</taxon>
    </lineage>
</organism>
<dbReference type="InterPro" id="IPR036563">
    <property type="entry name" value="MoaE_sf"/>
</dbReference>
<keyword evidence="3" id="KW-0597">Phosphoprotein</keyword>
<dbReference type="GO" id="GO:0006777">
    <property type="term" value="P:Mo-molybdopterin cofactor biosynthetic process"/>
    <property type="evidence" value="ECO:0007669"/>
    <property type="project" value="UniProtKB-KW"/>
</dbReference>
<keyword evidence="9" id="KW-1185">Reference proteome</keyword>
<evidence type="ECO:0000256" key="3">
    <source>
        <dbReference type="ARBA" id="ARBA00022553"/>
    </source>
</evidence>
<dbReference type="CDD" id="cd00754">
    <property type="entry name" value="Ubl_MoaD"/>
    <property type="match status" value="1"/>
</dbReference>
<name>A0A3R7MG88_PENVA</name>
<accession>A0A3R7MG88</accession>
<keyword evidence="2" id="KW-0963">Cytoplasm</keyword>
<dbReference type="InterPro" id="IPR003448">
    <property type="entry name" value="Mopterin_biosynth_MoaE"/>
</dbReference>
<dbReference type="GO" id="GO:0000166">
    <property type="term" value="F:nucleotide binding"/>
    <property type="evidence" value="ECO:0007669"/>
    <property type="project" value="UniProtKB-KW"/>
</dbReference>
<dbReference type="InterPro" id="IPR028888">
    <property type="entry name" value="MOCS2B_euk"/>
</dbReference>
<dbReference type="Pfam" id="PF02391">
    <property type="entry name" value="MoaE"/>
    <property type="match status" value="1"/>
</dbReference>
<protein>
    <submittedName>
        <fullName evidence="8">Molybdenum cofactor synthesis protein 2 large subunit</fullName>
    </submittedName>
</protein>
<feature type="non-terminal residue" evidence="8">
    <location>
        <position position="273"/>
    </location>
</feature>
<reference evidence="8 9" key="2">
    <citation type="submission" date="2019-01" db="EMBL/GenBank/DDBJ databases">
        <title>The decoding of complex shrimp genome reveals the adaptation for benthos swimmer, frequently molting mechanism and breeding impact on genome.</title>
        <authorList>
            <person name="Sun Y."/>
            <person name="Gao Y."/>
            <person name="Yu Y."/>
        </authorList>
    </citation>
    <scope>NUCLEOTIDE SEQUENCE [LARGE SCALE GENOMIC DNA]</scope>
    <source>
        <tissue evidence="8">Muscle</tissue>
    </source>
</reference>
<comment type="pathway">
    <text evidence="1">Cofactor biosynthesis; molybdopterin biosynthesis.</text>
</comment>
<comment type="caution">
    <text evidence="8">The sequence shown here is derived from an EMBL/GenBank/DDBJ whole genome shotgun (WGS) entry which is preliminary data.</text>
</comment>
<feature type="compositionally biased region" description="Basic and acidic residues" evidence="7">
    <location>
        <begin position="262"/>
        <end position="273"/>
    </location>
</feature>
<dbReference type="Gene3D" id="3.10.20.30">
    <property type="match status" value="1"/>
</dbReference>
<dbReference type="GO" id="GO:0030366">
    <property type="term" value="F:molybdopterin synthase activity"/>
    <property type="evidence" value="ECO:0007669"/>
    <property type="project" value="InterPro"/>
</dbReference>